<dbReference type="PATRIC" id="fig|1280952.3.peg.2585"/>
<keyword evidence="2" id="KW-1185">Reference proteome</keyword>
<dbReference type="Proteomes" id="UP000024816">
    <property type="component" value="Unassembled WGS sequence"/>
</dbReference>
<protein>
    <submittedName>
        <fullName evidence="1">Uncharacterized protein</fullName>
    </submittedName>
</protein>
<dbReference type="OrthoDB" id="7631831at2"/>
<dbReference type="STRING" id="1280952.HJA_12925"/>
<evidence type="ECO:0000313" key="1">
    <source>
        <dbReference type="EMBL" id="KCZ87443.1"/>
    </source>
</evidence>
<dbReference type="AlphaFoldDB" id="A0A059FA70"/>
<proteinExistence type="predicted"/>
<evidence type="ECO:0000313" key="2">
    <source>
        <dbReference type="Proteomes" id="UP000024816"/>
    </source>
</evidence>
<name>A0A059FA70_9PROT</name>
<dbReference type="RefSeq" id="WP_035582959.1">
    <property type="nucleotide sequence ID" value="NZ_ARYJ01000008.1"/>
</dbReference>
<accession>A0A059FA70</accession>
<comment type="caution">
    <text evidence="1">The sequence shown here is derived from an EMBL/GenBank/DDBJ whole genome shotgun (WGS) entry which is preliminary data.</text>
</comment>
<dbReference type="EMBL" id="ARYJ01000008">
    <property type="protein sequence ID" value="KCZ87443.1"/>
    <property type="molecule type" value="Genomic_DNA"/>
</dbReference>
<gene>
    <name evidence="1" type="ORF">HJA_12925</name>
</gene>
<organism evidence="1 2">
    <name type="scientific">Hyphomonas jannaschiana VP2</name>
    <dbReference type="NCBI Taxonomy" id="1280952"/>
    <lineage>
        <taxon>Bacteria</taxon>
        <taxon>Pseudomonadati</taxon>
        <taxon>Pseudomonadota</taxon>
        <taxon>Alphaproteobacteria</taxon>
        <taxon>Hyphomonadales</taxon>
        <taxon>Hyphomonadaceae</taxon>
        <taxon>Hyphomonas</taxon>
    </lineage>
</organism>
<reference evidence="1 2" key="1">
    <citation type="journal article" date="2014" name="Antonie Van Leeuwenhoek">
        <title>Hyphomonas beringensis sp. nov. and Hyphomonas chukchiensis sp. nov., isolated from surface seawater of the Bering Sea and Chukchi Sea.</title>
        <authorList>
            <person name="Li C."/>
            <person name="Lai Q."/>
            <person name="Li G."/>
            <person name="Dong C."/>
            <person name="Wang J."/>
            <person name="Liao Y."/>
            <person name="Shao Z."/>
        </authorList>
    </citation>
    <scope>NUCLEOTIDE SEQUENCE [LARGE SCALE GENOMIC DNA]</scope>
    <source>
        <strain evidence="1 2">VP2</strain>
    </source>
</reference>
<sequence length="126" mass="13752">MSQASIQSEIEGLKETLTLEREYLLAGRARETLALTEAKLSAMNSLETAFGSFDLGSVPHVYRADMAEVVMMAKENAVHFEAIQNGLRRAIERVGSQHANAYVGSYTQTGGKVAFTEVTGHFLKKA</sequence>